<evidence type="ECO:0000313" key="2">
    <source>
        <dbReference type="EMBL" id="MDI1490152.1"/>
    </source>
</evidence>
<gene>
    <name evidence="2" type="ORF">OHK93_001352</name>
</gene>
<dbReference type="Proteomes" id="UP001161017">
    <property type="component" value="Unassembled WGS sequence"/>
</dbReference>
<sequence>MPREAKANQTDYTIRFKNHTTTIVLLCNPTQPFTSIKEDLLEAISATGIKEINGSPIPSDPDDVILGVQLDREDIGKPWVNLEIPEFDDEEAPTKKGVKKGSVLNKNPLGAGLKDGSLLAFRFRSAQKFDPNSMEVDDDWDVVLPKIYEGEPEEDPSILPSIETGDEVSE</sequence>
<comment type="caution">
    <text evidence="2">The sequence shown here is derived from an EMBL/GenBank/DDBJ whole genome shotgun (WGS) entry which is preliminary data.</text>
</comment>
<keyword evidence="3" id="KW-1185">Reference proteome</keyword>
<protein>
    <submittedName>
        <fullName evidence="2">Uncharacterized protein</fullName>
    </submittedName>
</protein>
<evidence type="ECO:0000313" key="3">
    <source>
        <dbReference type="Proteomes" id="UP001161017"/>
    </source>
</evidence>
<accession>A0AA43QPD6</accession>
<name>A0AA43QPD6_9LECA</name>
<evidence type="ECO:0000256" key="1">
    <source>
        <dbReference type="SAM" id="MobiDB-lite"/>
    </source>
</evidence>
<dbReference type="AlphaFoldDB" id="A0AA43QPD6"/>
<organism evidence="2 3">
    <name type="scientific">Ramalina farinacea</name>
    <dbReference type="NCBI Taxonomy" id="258253"/>
    <lineage>
        <taxon>Eukaryota</taxon>
        <taxon>Fungi</taxon>
        <taxon>Dikarya</taxon>
        <taxon>Ascomycota</taxon>
        <taxon>Pezizomycotina</taxon>
        <taxon>Lecanoromycetes</taxon>
        <taxon>OSLEUM clade</taxon>
        <taxon>Lecanoromycetidae</taxon>
        <taxon>Lecanorales</taxon>
        <taxon>Lecanorineae</taxon>
        <taxon>Ramalinaceae</taxon>
        <taxon>Ramalina</taxon>
    </lineage>
</organism>
<reference evidence="2" key="1">
    <citation type="journal article" date="2023" name="Genome Biol. Evol.">
        <title>First Whole Genome Sequence and Flow Cytometry Genome Size Data for the Lichen-Forming Fungus Ramalina farinacea (Ascomycota).</title>
        <authorList>
            <person name="Llewellyn T."/>
            <person name="Mian S."/>
            <person name="Hill R."/>
            <person name="Leitch I.J."/>
            <person name="Gaya E."/>
        </authorList>
    </citation>
    <scope>NUCLEOTIDE SEQUENCE</scope>
    <source>
        <strain evidence="2">LIQ254RAFAR</strain>
    </source>
</reference>
<feature type="region of interest" description="Disordered" evidence="1">
    <location>
        <begin position="148"/>
        <end position="170"/>
    </location>
</feature>
<dbReference type="EMBL" id="JAPUFD010000011">
    <property type="protein sequence ID" value="MDI1490152.1"/>
    <property type="molecule type" value="Genomic_DNA"/>
</dbReference>
<proteinExistence type="predicted"/>